<evidence type="ECO:0000313" key="2">
    <source>
        <dbReference type="EMBL" id="JAD92648.1"/>
    </source>
</evidence>
<feature type="compositionally biased region" description="Basic residues" evidence="1">
    <location>
        <begin position="105"/>
        <end position="117"/>
    </location>
</feature>
<sequence length="158" mass="18108">MQQSATTILCDNHNNLESVIPANTLETQVQHSQERTALRAEGSADDNMHVYQPMQKMPKTYINQSEHTPLSTPALLKEKTFTQIEMQIAGAEKTEAFKNEESPAKKLKARRKRHRPKVIREDKQAKAKKPVDFTPDGKSPNQKVKRKYVRKKKKSQLS</sequence>
<organism evidence="2">
    <name type="scientific">Arundo donax</name>
    <name type="common">Giant reed</name>
    <name type="synonym">Donax arundinaceus</name>
    <dbReference type="NCBI Taxonomy" id="35708"/>
    <lineage>
        <taxon>Eukaryota</taxon>
        <taxon>Viridiplantae</taxon>
        <taxon>Streptophyta</taxon>
        <taxon>Embryophyta</taxon>
        <taxon>Tracheophyta</taxon>
        <taxon>Spermatophyta</taxon>
        <taxon>Magnoliopsida</taxon>
        <taxon>Liliopsida</taxon>
        <taxon>Poales</taxon>
        <taxon>Poaceae</taxon>
        <taxon>PACMAD clade</taxon>
        <taxon>Arundinoideae</taxon>
        <taxon>Arundineae</taxon>
        <taxon>Arundo</taxon>
    </lineage>
</organism>
<name>A0A0A9E0X7_ARUDO</name>
<feature type="region of interest" description="Disordered" evidence="1">
    <location>
        <begin position="91"/>
        <end position="158"/>
    </location>
</feature>
<reference evidence="2" key="2">
    <citation type="journal article" date="2015" name="Data Brief">
        <title>Shoot transcriptome of the giant reed, Arundo donax.</title>
        <authorList>
            <person name="Barrero R.A."/>
            <person name="Guerrero F.D."/>
            <person name="Moolhuijzen P."/>
            <person name="Goolsby J.A."/>
            <person name="Tidwell J."/>
            <person name="Bellgard S.E."/>
            <person name="Bellgard M.I."/>
        </authorList>
    </citation>
    <scope>NUCLEOTIDE SEQUENCE</scope>
    <source>
        <tissue evidence="2">Shoot tissue taken approximately 20 cm above the soil surface</tissue>
    </source>
</reference>
<protein>
    <submittedName>
        <fullName evidence="2">Uncharacterized protein</fullName>
    </submittedName>
</protein>
<dbReference type="EMBL" id="GBRH01205247">
    <property type="protein sequence ID" value="JAD92648.1"/>
    <property type="molecule type" value="Transcribed_RNA"/>
</dbReference>
<feature type="compositionally biased region" description="Basic residues" evidence="1">
    <location>
        <begin position="143"/>
        <end position="158"/>
    </location>
</feature>
<reference evidence="2" key="1">
    <citation type="submission" date="2014-09" db="EMBL/GenBank/DDBJ databases">
        <authorList>
            <person name="Magalhaes I.L.F."/>
            <person name="Oliveira U."/>
            <person name="Santos F.R."/>
            <person name="Vidigal T.H.D.A."/>
            <person name="Brescovit A.D."/>
            <person name="Santos A.J."/>
        </authorList>
    </citation>
    <scope>NUCLEOTIDE SEQUENCE</scope>
    <source>
        <tissue evidence="2">Shoot tissue taken approximately 20 cm above the soil surface</tissue>
    </source>
</reference>
<dbReference type="AlphaFoldDB" id="A0A0A9E0X7"/>
<evidence type="ECO:0000256" key="1">
    <source>
        <dbReference type="SAM" id="MobiDB-lite"/>
    </source>
</evidence>
<feature type="compositionally biased region" description="Basic and acidic residues" evidence="1">
    <location>
        <begin position="92"/>
        <end position="104"/>
    </location>
</feature>
<accession>A0A0A9E0X7</accession>
<proteinExistence type="predicted"/>
<feature type="compositionally biased region" description="Basic and acidic residues" evidence="1">
    <location>
        <begin position="118"/>
        <end position="131"/>
    </location>
</feature>